<dbReference type="Gene3D" id="2.30.42.10">
    <property type="match status" value="1"/>
</dbReference>
<gene>
    <name evidence="3" type="primary">spoIVB</name>
    <name evidence="3" type="ORF">C4N25_02220</name>
</gene>
<dbReference type="Pfam" id="PF05580">
    <property type="entry name" value="Peptidase_S55"/>
    <property type="match status" value="1"/>
</dbReference>
<reference evidence="3 4" key="1">
    <citation type="submission" date="2018-02" db="EMBL/GenBank/DDBJ databases">
        <title>Complete genome sequencing of Faecalibacterium prausnitzii strains isolated from the human gut.</title>
        <authorList>
            <person name="Fitzgerald B.C."/>
            <person name="Shkoporov A.N."/>
            <person name="Ross P.R."/>
            <person name="Hill C."/>
        </authorList>
    </citation>
    <scope>NUCLEOTIDE SEQUENCE [LARGE SCALE GENOMIC DNA]</scope>
    <source>
        <strain evidence="3 4">APC942/8-14-2</strain>
    </source>
</reference>
<feature type="domain" description="Peptidase S55" evidence="2">
    <location>
        <begin position="214"/>
        <end position="439"/>
    </location>
</feature>
<dbReference type="NCBIfam" id="TIGR02860">
    <property type="entry name" value="spore_IV_B"/>
    <property type="match status" value="1"/>
</dbReference>
<dbReference type="Proteomes" id="UP000251634">
    <property type="component" value="Unassembled WGS sequence"/>
</dbReference>
<proteinExistence type="predicted"/>
<dbReference type="InterPro" id="IPR009003">
    <property type="entry name" value="Peptidase_S1_PA"/>
</dbReference>
<evidence type="ECO:0000256" key="1">
    <source>
        <dbReference type="SAM" id="Phobius"/>
    </source>
</evidence>
<dbReference type="SUPFAM" id="SSF50156">
    <property type="entry name" value="PDZ domain-like"/>
    <property type="match status" value="1"/>
</dbReference>
<comment type="caution">
    <text evidence="3">The sequence shown here is derived from an EMBL/GenBank/DDBJ whole genome shotgun (WGS) entry which is preliminary data.</text>
</comment>
<dbReference type="InterPro" id="IPR036034">
    <property type="entry name" value="PDZ_sf"/>
</dbReference>
<dbReference type="EMBL" id="PRKZ01000001">
    <property type="protein sequence ID" value="RAW52244.1"/>
    <property type="molecule type" value="Genomic_DNA"/>
</dbReference>
<dbReference type="PROSITE" id="PS51494">
    <property type="entry name" value="SPOIVB"/>
    <property type="match status" value="1"/>
</dbReference>
<dbReference type="SUPFAM" id="SSF50494">
    <property type="entry name" value="Trypsin-like serine proteases"/>
    <property type="match status" value="1"/>
</dbReference>
<dbReference type="AlphaFoldDB" id="A0A329TSH5"/>
<evidence type="ECO:0000313" key="4">
    <source>
        <dbReference type="Proteomes" id="UP000251634"/>
    </source>
</evidence>
<evidence type="ECO:0000313" key="3">
    <source>
        <dbReference type="EMBL" id="RAW52244.1"/>
    </source>
</evidence>
<dbReference type="InterPro" id="IPR014219">
    <property type="entry name" value="SpoIVB"/>
</dbReference>
<protein>
    <submittedName>
        <fullName evidence="3">SpoIVB peptidase</fullName>
    </submittedName>
</protein>
<evidence type="ECO:0000259" key="2">
    <source>
        <dbReference type="PROSITE" id="PS51494"/>
    </source>
</evidence>
<keyword evidence="1" id="KW-0812">Transmembrane</keyword>
<organism evidence="3 4">
    <name type="scientific">Faecalibacterium prausnitzii</name>
    <dbReference type="NCBI Taxonomy" id="853"/>
    <lineage>
        <taxon>Bacteria</taxon>
        <taxon>Bacillati</taxon>
        <taxon>Bacillota</taxon>
        <taxon>Clostridia</taxon>
        <taxon>Eubacteriales</taxon>
        <taxon>Oscillospiraceae</taxon>
        <taxon>Faecalibacterium</taxon>
    </lineage>
</organism>
<accession>A0A329TSH5</accession>
<name>A0A329TSH5_9FIRM</name>
<dbReference type="InterPro" id="IPR008763">
    <property type="entry name" value="Peptidase_S55"/>
</dbReference>
<keyword evidence="1" id="KW-0472">Membrane</keyword>
<keyword evidence="1" id="KW-1133">Transmembrane helix</keyword>
<feature type="transmembrane region" description="Helical" evidence="1">
    <location>
        <begin position="45"/>
        <end position="64"/>
    </location>
</feature>
<sequence>MSSSALAEGLFLFIIRISFAHTTPKPQKGAKRVEEQNRRSGRGRRVKLAAVYLLAALAAALGWLNACLPDRVYLEPEQVLVLPRFGWVEPLRLHGSQNVVSTRAVGSYQTTLALGGWLPVKTIRTVVTTRPSVTVCGTPFGVKMFSEGALIVGFSDVDRADGSTANPAKAAGLHLGDRVVCIGETATENNDAVKAALDAAQGAEVEVIYIRGGEQLQTTLTPAWDATAGQWRAGMWVRDSSAGVGTLTFADEEKGVFAGLGHPISDSDTGESIALRSGEIVPCQITGCSKGTAGSPGELKGRFLSAHAIGTIRINGENGVYGSTRAQFAGQKMEVAFAQEVEAGDAEIWTTTSGETPRAYRVKIEKISDADPRRNMVFRVVDRELLAQTGGIVQGMSGSPIVQNGRLVGAVTHVLVNDPTRGYGIFAQTMLEQAERVTE</sequence>